<reference evidence="1" key="1">
    <citation type="journal article" date="2020" name="New Phytol.">
        <title>Comparative genomics reveals dynamic genome evolution in host specialist ectomycorrhizal fungi.</title>
        <authorList>
            <person name="Lofgren L.A."/>
            <person name="Nguyen N.H."/>
            <person name="Vilgalys R."/>
            <person name="Ruytinx J."/>
            <person name="Liao H.L."/>
            <person name="Branco S."/>
            <person name="Kuo A."/>
            <person name="LaButti K."/>
            <person name="Lipzen A."/>
            <person name="Andreopoulos W."/>
            <person name="Pangilinan J."/>
            <person name="Riley R."/>
            <person name="Hundley H."/>
            <person name="Na H."/>
            <person name="Barry K."/>
            <person name="Grigoriev I.V."/>
            <person name="Stajich J.E."/>
            <person name="Kennedy P.G."/>
        </authorList>
    </citation>
    <scope>NUCLEOTIDE SEQUENCE</scope>
    <source>
        <strain evidence="1">DOB743</strain>
    </source>
</reference>
<dbReference type="Proteomes" id="UP000714275">
    <property type="component" value="Unassembled WGS sequence"/>
</dbReference>
<gene>
    <name evidence="1" type="ORF">EV702DRAFT_1048971</name>
</gene>
<protein>
    <submittedName>
        <fullName evidence="1">Uncharacterized protein</fullName>
    </submittedName>
</protein>
<proteinExistence type="predicted"/>
<dbReference type="EMBL" id="JABBWD010000059">
    <property type="protein sequence ID" value="KAG1771339.1"/>
    <property type="molecule type" value="Genomic_DNA"/>
</dbReference>
<dbReference type="AlphaFoldDB" id="A0A9P6ZLI1"/>
<evidence type="ECO:0000313" key="1">
    <source>
        <dbReference type="EMBL" id="KAG1771339.1"/>
    </source>
</evidence>
<organism evidence="1 2">
    <name type="scientific">Suillus placidus</name>
    <dbReference type="NCBI Taxonomy" id="48579"/>
    <lineage>
        <taxon>Eukaryota</taxon>
        <taxon>Fungi</taxon>
        <taxon>Dikarya</taxon>
        <taxon>Basidiomycota</taxon>
        <taxon>Agaricomycotina</taxon>
        <taxon>Agaricomycetes</taxon>
        <taxon>Agaricomycetidae</taxon>
        <taxon>Boletales</taxon>
        <taxon>Suillineae</taxon>
        <taxon>Suillaceae</taxon>
        <taxon>Suillus</taxon>
    </lineage>
</organism>
<name>A0A9P6ZLI1_9AGAM</name>
<evidence type="ECO:0000313" key="2">
    <source>
        <dbReference type="Proteomes" id="UP000714275"/>
    </source>
</evidence>
<accession>A0A9P6ZLI1</accession>
<sequence>MELCQWSCLAVVDCAMDEWISNVGAMTDLSARSSISLHNHSLAYYLQASFSFISFSKGVVFGRFRDHVDFSQITASLEKACQTYELPEVALIRVRSAHSHMLWESSLRMLASENCHDVGGVLRESPAALKGQRAPSFDSPSAYLKSLNAQDNANKAEVERSNFERGLIEPQLREADGLNESDDILRAAHISQPTTTPTWNLVFTITVMCLATTRTSESDHSWRLYDK</sequence>
<keyword evidence="2" id="KW-1185">Reference proteome</keyword>
<comment type="caution">
    <text evidence="1">The sequence shown here is derived from an EMBL/GenBank/DDBJ whole genome shotgun (WGS) entry which is preliminary data.</text>
</comment>